<feature type="transmembrane region" description="Helical" evidence="2">
    <location>
        <begin position="12"/>
        <end position="34"/>
    </location>
</feature>
<name>A0A4S8P913_9ACTN</name>
<evidence type="ECO:0000256" key="2">
    <source>
        <dbReference type="SAM" id="Phobius"/>
    </source>
</evidence>
<dbReference type="EMBL" id="STGX01000018">
    <property type="protein sequence ID" value="THV24454.1"/>
    <property type="molecule type" value="Genomic_DNA"/>
</dbReference>
<dbReference type="RefSeq" id="WP_136531614.1">
    <property type="nucleotide sequence ID" value="NZ_STGX01000018.1"/>
</dbReference>
<gene>
    <name evidence="3" type="ORF">E9998_20780</name>
</gene>
<dbReference type="Proteomes" id="UP000305792">
    <property type="component" value="Unassembled WGS sequence"/>
</dbReference>
<dbReference type="OrthoDB" id="5195202at2"/>
<reference evidence="3 4" key="1">
    <citation type="journal article" date="2018" name="Int. J. Syst. Evol. Microbiol.">
        <title>Glycomyces paridis sp. nov., isolated from the medicinal plant Paris polyphylla.</title>
        <authorList>
            <person name="Fang X.M."/>
            <person name="Bai J.L."/>
            <person name="Su J."/>
            <person name="Zhao L.L."/>
            <person name="Liu H.Y."/>
            <person name="Ma B.P."/>
            <person name="Zhang Y.Q."/>
            <person name="Yu L.Y."/>
        </authorList>
    </citation>
    <scope>NUCLEOTIDE SEQUENCE [LARGE SCALE GENOMIC DNA]</scope>
    <source>
        <strain evidence="3 4">CPCC 204357</strain>
    </source>
</reference>
<evidence type="ECO:0000313" key="4">
    <source>
        <dbReference type="Proteomes" id="UP000305792"/>
    </source>
</evidence>
<comment type="caution">
    <text evidence="3">The sequence shown here is derived from an EMBL/GenBank/DDBJ whole genome shotgun (WGS) entry which is preliminary data.</text>
</comment>
<protein>
    <submittedName>
        <fullName evidence="3">Uncharacterized protein</fullName>
    </submittedName>
</protein>
<evidence type="ECO:0000313" key="3">
    <source>
        <dbReference type="EMBL" id="THV24454.1"/>
    </source>
</evidence>
<feature type="region of interest" description="Disordered" evidence="1">
    <location>
        <begin position="122"/>
        <end position="212"/>
    </location>
</feature>
<accession>A0A4S8P913</accession>
<evidence type="ECO:0000256" key="1">
    <source>
        <dbReference type="SAM" id="MobiDB-lite"/>
    </source>
</evidence>
<proteinExistence type="predicted"/>
<keyword evidence="2" id="KW-1133">Transmembrane helix</keyword>
<organism evidence="3 4">
    <name type="scientific">Glycomyces paridis</name>
    <dbReference type="NCBI Taxonomy" id="2126555"/>
    <lineage>
        <taxon>Bacteria</taxon>
        <taxon>Bacillati</taxon>
        <taxon>Actinomycetota</taxon>
        <taxon>Actinomycetes</taxon>
        <taxon>Glycomycetales</taxon>
        <taxon>Glycomycetaceae</taxon>
        <taxon>Glycomyces</taxon>
    </lineage>
</organism>
<keyword evidence="2" id="KW-0812">Transmembrane</keyword>
<dbReference type="AlphaFoldDB" id="A0A4S8P913"/>
<keyword evidence="4" id="KW-1185">Reference proteome</keyword>
<sequence>MTMKDAIETSTIAFAAIVAIVLVFAAVLGLLSAVETKRRRKARAKKDAEAWTELLGNQLHIAPFSVGDTEAAAALDRARKLHHGAVEKLKTAKKTKQYTRIRTYALAGLHNLNIMRRRLGKAPGPQGPIPFNTATPGKASKRDDNVRDAATGPSTGLPFLPERTKGATRPSRPLHRARRNSAACGFGDSRSKTHIDSHTMIAPQNAGQKPST</sequence>
<keyword evidence="2" id="KW-0472">Membrane</keyword>